<evidence type="ECO:0000313" key="2">
    <source>
        <dbReference type="Proteomes" id="UP000202419"/>
    </source>
</evidence>
<proteinExistence type="predicted"/>
<dbReference type="GeneID" id="5659066"/>
<reference evidence="1 2" key="1">
    <citation type="journal article" date="2007" name="Virology">
        <title>Sequence and annotation of the 369-kb NY-2A and the 345-kb AR158 viruses that infect Chlorella NC64A.</title>
        <authorList>
            <person name="Fitzgerald L.A."/>
            <person name="Graves M.V."/>
            <person name="Li X."/>
            <person name="Feldblyum T."/>
            <person name="Nierman W.C."/>
            <person name="Van Etten J.L."/>
        </authorList>
    </citation>
    <scope>NUCLEOTIDE SEQUENCE [LARGE SCALE GENOMIC DNA]</scope>
    <source>
        <strain evidence="1 2">NY-2A</strain>
    </source>
</reference>
<dbReference type="Proteomes" id="UP000202419">
    <property type="component" value="Segment"/>
</dbReference>
<accession>A7IXC6</accession>
<organismHost>
    <name type="scientific">Chlorella</name>
    <dbReference type="NCBI Taxonomy" id="3071"/>
</organismHost>
<dbReference type="RefSeq" id="YP_001497797.1">
    <property type="nucleotide sequence ID" value="NC_009898.1"/>
</dbReference>
<sequence length="68" mass="8237">MRCTVVVRSSHRHTYRYREHPFCFSIPNRDRDSQDGSRNDYLLYEAPYRLVFCLPTDRDTITETRGHE</sequence>
<protein>
    <submittedName>
        <fullName evidence="1">Uncharacterized protein b601R</fullName>
    </submittedName>
</protein>
<dbReference type="KEGG" id="vg:5659066"/>
<dbReference type="EMBL" id="DQ491002">
    <property type="protein sequence ID" value="ABT15000.1"/>
    <property type="molecule type" value="Genomic_DNA"/>
</dbReference>
<organism evidence="1 2">
    <name type="scientific">Paramecium bursaria Chlorella virus NY2A</name>
    <name type="common">PBCV-NY2A</name>
    <dbReference type="NCBI Taxonomy" id="46021"/>
    <lineage>
        <taxon>Viruses</taxon>
        <taxon>Varidnaviria</taxon>
        <taxon>Bamfordvirae</taxon>
        <taxon>Nucleocytoviricota</taxon>
        <taxon>Megaviricetes</taxon>
        <taxon>Algavirales</taxon>
        <taxon>Phycodnaviridae</taxon>
        <taxon>Chlorovirus</taxon>
        <taxon>Chlorovirus americanus</taxon>
    </lineage>
</organism>
<name>A7IXC6_PBCVN</name>
<evidence type="ECO:0000313" key="1">
    <source>
        <dbReference type="EMBL" id="ABT15000.1"/>
    </source>
</evidence>
<gene>
    <name evidence="1" type="primary">b601R</name>
    <name evidence="1" type="ORF">NY2A_b601R</name>
</gene>
<keyword evidence="2" id="KW-1185">Reference proteome</keyword>